<dbReference type="AlphaFoldDB" id="A0ABD2YAB3"/>
<evidence type="ECO:0000256" key="4">
    <source>
        <dbReference type="ARBA" id="ARBA00022692"/>
    </source>
</evidence>
<dbReference type="Gene3D" id="1.10.630.10">
    <property type="entry name" value="Cytochrome P450"/>
    <property type="match status" value="1"/>
</dbReference>
<protein>
    <recommendedName>
        <fullName evidence="16">Cytochrome P450</fullName>
    </recommendedName>
</protein>
<keyword evidence="3 11" id="KW-0349">Heme</keyword>
<dbReference type="InterPro" id="IPR017972">
    <property type="entry name" value="Cyt_P450_CS"/>
</dbReference>
<evidence type="ECO:0000313" key="14">
    <source>
        <dbReference type="EMBL" id="KAL3502802.1"/>
    </source>
</evidence>
<dbReference type="EMBL" id="JBJUIK010000015">
    <property type="protein sequence ID" value="KAL3502802.1"/>
    <property type="molecule type" value="Genomic_DNA"/>
</dbReference>
<sequence>MEIALATYSSRVALSSFVVLLALSWKLFKWVWLKPKKMEKLLREQGFKGNPYKPLLGDVMYMSTLLKQAHSKPITVSDDIVPRIVPQFHHLVNKYGRDTYIWLGPEPCVSIQDPELIREATQNINLFHMPEGSQINRLLAPGLVSYNGDKWTKHRKLLNPAFHGEKLKLMVPSFIISATEMLRKWEEIVSPKRFCEVDIWPSLKSLTSDAISRTAFGSNYEEGRRIFELQGELAELCVKALWSMYIPGWRFLPTKRNRRMEQIVKYVADSIREIINSRLNKMRAGESCDDDILGLLLQSNSEEVDKHGNKDYGMTIEEVIEECRLFYVAGQVTNSVLLVWTMILLSRYQEWQERARDEVLQTFGTKKPDLNGLNRLKIVNMILHEVLRLYPPIPVSGRRTAAKTKLGNLSLPSGVVVLIQTALVHHDPEIWGEDVKEFKPERFSEGVSHAAKGNVAFFPFGWGPRTCIGQNFAMLEAKLVLAMILQRYSFELSPSYSHAPISLITIKPEYGAPLILHML</sequence>
<dbReference type="GO" id="GO:0009820">
    <property type="term" value="P:alkaloid metabolic process"/>
    <property type="evidence" value="ECO:0007669"/>
    <property type="project" value="UniProtKB-ARBA"/>
</dbReference>
<dbReference type="InterPro" id="IPR001128">
    <property type="entry name" value="Cyt_P450"/>
</dbReference>
<comment type="similarity">
    <text evidence="2 12">Belongs to the cytochrome P450 family.</text>
</comment>
<evidence type="ECO:0000256" key="13">
    <source>
        <dbReference type="SAM" id="Phobius"/>
    </source>
</evidence>
<name>A0ABD2YAB3_9GENT</name>
<dbReference type="GO" id="GO:0004497">
    <property type="term" value="F:monooxygenase activity"/>
    <property type="evidence" value="ECO:0007669"/>
    <property type="project" value="UniProtKB-KW"/>
</dbReference>
<evidence type="ECO:0000256" key="10">
    <source>
        <dbReference type="ARBA" id="ARBA00023136"/>
    </source>
</evidence>
<feature type="transmembrane region" description="Helical" evidence="13">
    <location>
        <begin position="12"/>
        <end position="33"/>
    </location>
</feature>
<evidence type="ECO:0008006" key="16">
    <source>
        <dbReference type="Google" id="ProtNLM"/>
    </source>
</evidence>
<keyword evidence="15" id="KW-1185">Reference proteome</keyword>
<dbReference type="Pfam" id="PF00067">
    <property type="entry name" value="p450"/>
    <property type="match status" value="1"/>
</dbReference>
<organism evidence="14 15">
    <name type="scientific">Cinchona calisaya</name>
    <dbReference type="NCBI Taxonomy" id="153742"/>
    <lineage>
        <taxon>Eukaryota</taxon>
        <taxon>Viridiplantae</taxon>
        <taxon>Streptophyta</taxon>
        <taxon>Embryophyta</taxon>
        <taxon>Tracheophyta</taxon>
        <taxon>Spermatophyta</taxon>
        <taxon>Magnoliopsida</taxon>
        <taxon>eudicotyledons</taxon>
        <taxon>Gunneridae</taxon>
        <taxon>Pentapetalae</taxon>
        <taxon>asterids</taxon>
        <taxon>lamiids</taxon>
        <taxon>Gentianales</taxon>
        <taxon>Rubiaceae</taxon>
        <taxon>Cinchonoideae</taxon>
        <taxon>Cinchoneae</taxon>
        <taxon>Cinchona</taxon>
    </lineage>
</organism>
<dbReference type="FunFam" id="1.10.630.10:FF:000029">
    <property type="entry name" value="Cytochrome P450 734A1"/>
    <property type="match status" value="1"/>
</dbReference>
<evidence type="ECO:0000256" key="5">
    <source>
        <dbReference type="ARBA" id="ARBA00022723"/>
    </source>
</evidence>
<keyword evidence="10 13" id="KW-0472">Membrane</keyword>
<accession>A0ABD2YAB3</accession>
<evidence type="ECO:0000256" key="7">
    <source>
        <dbReference type="ARBA" id="ARBA00023002"/>
    </source>
</evidence>
<reference evidence="14 15" key="1">
    <citation type="submission" date="2024-11" db="EMBL/GenBank/DDBJ databases">
        <title>A near-complete genome assembly of Cinchona calisaya.</title>
        <authorList>
            <person name="Lian D.C."/>
            <person name="Zhao X.W."/>
            <person name="Wei L."/>
        </authorList>
    </citation>
    <scope>NUCLEOTIDE SEQUENCE [LARGE SCALE GENOMIC DNA]</scope>
    <source>
        <tissue evidence="14">Nenye</tissue>
    </source>
</reference>
<dbReference type="PRINTS" id="PR00463">
    <property type="entry name" value="EP450I"/>
</dbReference>
<comment type="cofactor">
    <cofactor evidence="11">
        <name>heme</name>
        <dbReference type="ChEBI" id="CHEBI:30413"/>
    </cofactor>
</comment>
<dbReference type="PANTHER" id="PTHR24282:SF273">
    <property type="entry name" value="CYTOCHROME P450 CYP72A219-LIKE"/>
    <property type="match status" value="1"/>
</dbReference>
<dbReference type="GO" id="GO:0009753">
    <property type="term" value="P:response to jasmonic acid"/>
    <property type="evidence" value="ECO:0007669"/>
    <property type="project" value="UniProtKB-ARBA"/>
</dbReference>
<evidence type="ECO:0000256" key="12">
    <source>
        <dbReference type="RuleBase" id="RU000461"/>
    </source>
</evidence>
<dbReference type="PROSITE" id="PS00086">
    <property type="entry name" value="CYTOCHROME_P450"/>
    <property type="match status" value="1"/>
</dbReference>
<keyword evidence="5 11" id="KW-0479">Metal-binding</keyword>
<comment type="subcellular location">
    <subcellularLocation>
        <location evidence="1">Membrane</location>
    </subcellularLocation>
</comment>
<evidence type="ECO:0000313" key="15">
    <source>
        <dbReference type="Proteomes" id="UP001630127"/>
    </source>
</evidence>
<gene>
    <name evidence="14" type="ORF">ACH5RR_037251</name>
</gene>
<evidence type="ECO:0000256" key="9">
    <source>
        <dbReference type="ARBA" id="ARBA00023033"/>
    </source>
</evidence>
<dbReference type="GO" id="GO:0016020">
    <property type="term" value="C:membrane"/>
    <property type="evidence" value="ECO:0007669"/>
    <property type="project" value="UniProtKB-SubCell"/>
</dbReference>
<dbReference type="PANTHER" id="PTHR24282">
    <property type="entry name" value="CYTOCHROME P450 FAMILY MEMBER"/>
    <property type="match status" value="1"/>
</dbReference>
<keyword evidence="6 13" id="KW-1133">Transmembrane helix</keyword>
<proteinExistence type="inferred from homology"/>
<evidence type="ECO:0000256" key="2">
    <source>
        <dbReference type="ARBA" id="ARBA00010617"/>
    </source>
</evidence>
<comment type="caution">
    <text evidence="14">The sequence shown here is derived from an EMBL/GenBank/DDBJ whole genome shotgun (WGS) entry which is preliminary data.</text>
</comment>
<evidence type="ECO:0000256" key="3">
    <source>
        <dbReference type="ARBA" id="ARBA00022617"/>
    </source>
</evidence>
<dbReference type="InterPro" id="IPR036396">
    <property type="entry name" value="Cyt_P450_sf"/>
</dbReference>
<evidence type="ECO:0000256" key="1">
    <source>
        <dbReference type="ARBA" id="ARBA00004370"/>
    </source>
</evidence>
<keyword evidence="8 11" id="KW-0408">Iron</keyword>
<keyword evidence="7 12" id="KW-0560">Oxidoreductase</keyword>
<dbReference type="InterPro" id="IPR050665">
    <property type="entry name" value="Cytochrome_P450_Monooxygen"/>
</dbReference>
<dbReference type="GO" id="GO:0046872">
    <property type="term" value="F:metal ion binding"/>
    <property type="evidence" value="ECO:0007669"/>
    <property type="project" value="UniProtKB-KW"/>
</dbReference>
<dbReference type="InterPro" id="IPR002401">
    <property type="entry name" value="Cyt_P450_E_grp-I"/>
</dbReference>
<keyword evidence="4 13" id="KW-0812">Transmembrane</keyword>
<evidence type="ECO:0000256" key="6">
    <source>
        <dbReference type="ARBA" id="ARBA00022989"/>
    </source>
</evidence>
<dbReference type="Proteomes" id="UP001630127">
    <property type="component" value="Unassembled WGS sequence"/>
</dbReference>
<keyword evidence="9 12" id="KW-0503">Monooxygenase</keyword>
<dbReference type="PRINTS" id="PR00385">
    <property type="entry name" value="P450"/>
</dbReference>
<dbReference type="SUPFAM" id="SSF48264">
    <property type="entry name" value="Cytochrome P450"/>
    <property type="match status" value="1"/>
</dbReference>
<feature type="binding site" description="axial binding residue" evidence="11">
    <location>
        <position position="467"/>
    </location>
    <ligand>
        <name>heme</name>
        <dbReference type="ChEBI" id="CHEBI:30413"/>
    </ligand>
    <ligandPart>
        <name>Fe</name>
        <dbReference type="ChEBI" id="CHEBI:18248"/>
    </ligandPart>
</feature>
<evidence type="ECO:0000256" key="11">
    <source>
        <dbReference type="PIRSR" id="PIRSR602401-1"/>
    </source>
</evidence>
<evidence type="ECO:0000256" key="8">
    <source>
        <dbReference type="ARBA" id="ARBA00023004"/>
    </source>
</evidence>